<evidence type="ECO:0000256" key="2">
    <source>
        <dbReference type="ARBA" id="ARBA00011738"/>
    </source>
</evidence>
<protein>
    <recommendedName>
        <fullName evidence="4 14">Isocitrate dehydrogenase [NADP]</fullName>
        <ecNumber evidence="3 14">1.1.1.42</ecNumber>
    </recommendedName>
</protein>
<evidence type="ECO:0000256" key="8">
    <source>
        <dbReference type="ARBA" id="ARBA00022842"/>
    </source>
</evidence>
<dbReference type="EMBL" id="JBHUOR010000139">
    <property type="protein sequence ID" value="MFD2870442.1"/>
    <property type="molecule type" value="Genomic_DNA"/>
</dbReference>
<dbReference type="RefSeq" id="WP_029499445.1">
    <property type="nucleotide sequence ID" value="NZ_JBHUOR010000139.1"/>
</dbReference>
<evidence type="ECO:0000256" key="12">
    <source>
        <dbReference type="ARBA" id="ARBA00023554"/>
    </source>
</evidence>
<evidence type="ECO:0000256" key="9">
    <source>
        <dbReference type="ARBA" id="ARBA00022857"/>
    </source>
</evidence>
<evidence type="ECO:0000256" key="7">
    <source>
        <dbReference type="ARBA" id="ARBA00022723"/>
    </source>
</evidence>
<evidence type="ECO:0000313" key="16">
    <source>
        <dbReference type="EMBL" id="MFD2870442.1"/>
    </source>
</evidence>
<keyword evidence="10" id="KW-0560">Oxidoreductase</keyword>
<keyword evidence="17" id="KW-1185">Reference proteome</keyword>
<dbReference type="InterPro" id="IPR019818">
    <property type="entry name" value="IsoCit/isopropylmalate_DH_CS"/>
</dbReference>
<dbReference type="Pfam" id="PF00180">
    <property type="entry name" value="Iso_dh"/>
    <property type="match status" value="1"/>
</dbReference>
<evidence type="ECO:0000256" key="3">
    <source>
        <dbReference type="ARBA" id="ARBA00013013"/>
    </source>
</evidence>
<feature type="domain" description="Isopropylmalate dehydrogenase-like" evidence="15">
    <location>
        <begin position="19"/>
        <end position="416"/>
    </location>
</feature>
<comment type="catalytic activity">
    <reaction evidence="12">
        <text>D-threo-isocitrate + NADP(+) = 2-oxoglutarate + CO2 + NADPH</text>
        <dbReference type="Rhea" id="RHEA:19629"/>
        <dbReference type="ChEBI" id="CHEBI:15562"/>
        <dbReference type="ChEBI" id="CHEBI:16526"/>
        <dbReference type="ChEBI" id="CHEBI:16810"/>
        <dbReference type="ChEBI" id="CHEBI:57783"/>
        <dbReference type="ChEBI" id="CHEBI:58349"/>
        <dbReference type="EC" id="1.1.1.42"/>
    </reaction>
</comment>
<evidence type="ECO:0000256" key="10">
    <source>
        <dbReference type="ARBA" id="ARBA00023002"/>
    </source>
</evidence>
<evidence type="ECO:0000256" key="1">
    <source>
        <dbReference type="ARBA" id="ARBA00007769"/>
    </source>
</evidence>
<dbReference type="Proteomes" id="UP001597568">
    <property type="component" value="Unassembled WGS sequence"/>
</dbReference>
<gene>
    <name evidence="16" type="primary">icd</name>
    <name evidence="16" type="ORF">ACFSY7_18260</name>
</gene>
<keyword evidence="11 14" id="KW-0464">Manganese</keyword>
<keyword evidence="7 14" id="KW-0479">Metal-binding</keyword>
<comment type="cofactor">
    <cofactor evidence="14">
        <name>Mg(2+)</name>
        <dbReference type="ChEBI" id="CHEBI:18420"/>
    </cofactor>
    <cofactor evidence="14">
        <name>Mn(2+)</name>
        <dbReference type="ChEBI" id="CHEBI:29035"/>
    </cofactor>
</comment>
<keyword evidence="6 14" id="KW-0816">Tricarboxylic acid cycle</keyword>
<dbReference type="EC" id="1.1.1.42" evidence="3 14"/>
<keyword evidence="9 14" id="KW-0521">NADP</keyword>
<evidence type="ECO:0000256" key="6">
    <source>
        <dbReference type="ARBA" id="ARBA00022532"/>
    </source>
</evidence>
<dbReference type="InterPro" id="IPR024084">
    <property type="entry name" value="IsoPropMal-DH-like_dom"/>
</dbReference>
<evidence type="ECO:0000256" key="4">
    <source>
        <dbReference type="ARBA" id="ARBA00019562"/>
    </source>
</evidence>
<dbReference type="PROSITE" id="PS00470">
    <property type="entry name" value="IDH_IMDH"/>
    <property type="match status" value="1"/>
</dbReference>
<comment type="similarity">
    <text evidence="1">Belongs to the isocitrate and isopropylmalate dehydrogenases family.</text>
</comment>
<accession>A0ABW5Y587</accession>
<comment type="function">
    <text evidence="13">Catalyzes the oxidative decarboxylation of isocitrate to 2-oxoglutarate and carbon dioxide with the concomitant reduction of NADP(+).</text>
</comment>
<dbReference type="PANTHER" id="PTHR43504:SF1">
    <property type="entry name" value="ISOCITRATE DEHYDROGENASE [NADP]"/>
    <property type="match status" value="1"/>
</dbReference>
<evidence type="ECO:0000256" key="11">
    <source>
        <dbReference type="ARBA" id="ARBA00023211"/>
    </source>
</evidence>
<reference evidence="17" key="1">
    <citation type="journal article" date="2019" name="Int. J. Syst. Evol. Microbiol.">
        <title>The Global Catalogue of Microorganisms (GCM) 10K type strain sequencing project: providing services to taxonomists for standard genome sequencing and annotation.</title>
        <authorList>
            <consortium name="The Broad Institute Genomics Platform"/>
            <consortium name="The Broad Institute Genome Sequencing Center for Infectious Disease"/>
            <person name="Wu L."/>
            <person name="Ma J."/>
        </authorList>
    </citation>
    <scope>NUCLEOTIDE SEQUENCE [LARGE SCALE GENOMIC DNA]</scope>
    <source>
        <strain evidence="17">KCTC 33522</strain>
    </source>
</reference>
<evidence type="ECO:0000256" key="13">
    <source>
        <dbReference type="ARBA" id="ARBA00046127"/>
    </source>
</evidence>
<dbReference type="Gene3D" id="3.40.718.10">
    <property type="entry name" value="Isopropylmalate Dehydrogenase"/>
    <property type="match status" value="1"/>
</dbReference>
<comment type="caution">
    <text evidence="16">The sequence shown here is derived from an EMBL/GenBank/DDBJ whole genome shotgun (WGS) entry which is preliminary data.</text>
</comment>
<dbReference type="NCBIfam" id="TIGR00183">
    <property type="entry name" value="prok_nadp_idh"/>
    <property type="match status" value="1"/>
</dbReference>
<evidence type="ECO:0000259" key="15">
    <source>
        <dbReference type="SMART" id="SM01329"/>
    </source>
</evidence>
<keyword evidence="5 14" id="KW-0329">Glyoxylate bypass</keyword>
<evidence type="ECO:0000256" key="5">
    <source>
        <dbReference type="ARBA" id="ARBA00022435"/>
    </source>
</evidence>
<dbReference type="NCBIfam" id="NF005425">
    <property type="entry name" value="PRK07006.1"/>
    <property type="match status" value="1"/>
</dbReference>
<keyword evidence="8" id="KW-0460">Magnesium</keyword>
<dbReference type="SUPFAM" id="SSF53659">
    <property type="entry name" value="Isocitrate/Isopropylmalate dehydrogenase-like"/>
    <property type="match status" value="1"/>
</dbReference>
<dbReference type="SMART" id="SM01329">
    <property type="entry name" value="Iso_dh"/>
    <property type="match status" value="1"/>
</dbReference>
<name>A0ABW5Y587_9BACL</name>
<evidence type="ECO:0000313" key="17">
    <source>
        <dbReference type="Proteomes" id="UP001597568"/>
    </source>
</evidence>
<comment type="subunit">
    <text evidence="2">Homodimer.</text>
</comment>
<dbReference type="PANTHER" id="PTHR43504">
    <property type="entry name" value="ISOCITRATE DEHYDROGENASE [NADP]"/>
    <property type="match status" value="1"/>
</dbReference>
<sequence length="420" mass="45613">MAKITMENNGVLNVPNNPTIPFIIGDGIGPDIWHAASRVIDAAVKNAYNGEKSIEWLEVLAGEKAFNATGEWLPQETLDKINEYLIAIKGPLTTPIGGGIRSLNVALRQTLDLYVCLRPVRHFEGVPSPVKKPEDVDMVIFRENTEDIYAGIEYKAGSDEQKKLLNFLQTELGVNKIRFPETSGLGIKPVSKEGTERLVRAAINYAIDNNKPTVTLVHKGNIMKFTEGGFKQWGYDLAANEFGDKVFTWAQYDAIVEAEGTEAANAAQAKAEAEGKIIVKDSIADIFLQQILTRPKEFDVVATMNLNGDYISDALAAQVGGIGIAPGANINYVTGHAIFEATHGTAPKYAGQDKVNPSSVLLSGVLMLEHLGWQEAADAITASVEKTIASKVVTYDFARLMDGATEVKCSEFADELIKNL</sequence>
<organism evidence="16 17">
    <name type="scientific">Kurthia populi</name>
    <dbReference type="NCBI Taxonomy" id="1562132"/>
    <lineage>
        <taxon>Bacteria</taxon>
        <taxon>Bacillati</taxon>
        <taxon>Bacillota</taxon>
        <taxon>Bacilli</taxon>
        <taxon>Bacillales</taxon>
        <taxon>Caryophanaceae</taxon>
        <taxon>Kurthia</taxon>
    </lineage>
</organism>
<proteinExistence type="inferred from homology"/>
<evidence type="ECO:0000256" key="14">
    <source>
        <dbReference type="RuleBase" id="RU004446"/>
    </source>
</evidence>
<dbReference type="InterPro" id="IPR004439">
    <property type="entry name" value="Isocitrate_DH_NADP_dimer_prok"/>
</dbReference>